<dbReference type="InterPro" id="IPR013637">
    <property type="entry name" value="Lys_sp_deMease-like_dom"/>
</dbReference>
<dbReference type="VEuPathDB" id="PiroplasmaDB:BEWA_041430"/>
<name>L1LFR4_THEEQ</name>
<dbReference type="GeneID" id="15807553"/>
<dbReference type="EMBL" id="ACOU01000002">
    <property type="protein sequence ID" value="EKX74105.1"/>
    <property type="molecule type" value="Genomic_DNA"/>
</dbReference>
<reference evidence="3 4" key="1">
    <citation type="journal article" date="2012" name="BMC Genomics">
        <title>Comparative genomic analysis and phylogenetic position of Theileria equi.</title>
        <authorList>
            <person name="Kappmeyer L.S."/>
            <person name="Thiagarajan M."/>
            <person name="Herndon D.R."/>
            <person name="Ramsay J.D."/>
            <person name="Caler E."/>
            <person name="Djikeng A."/>
            <person name="Gillespie J.J."/>
            <person name="Lau A.O."/>
            <person name="Roalson E.H."/>
            <person name="Silva J.C."/>
            <person name="Silva M.G."/>
            <person name="Suarez C.E."/>
            <person name="Ueti M.W."/>
            <person name="Nene V.M."/>
            <person name="Mealey R.H."/>
            <person name="Knowles D.P."/>
            <person name="Brayton K.A."/>
        </authorList>
    </citation>
    <scope>NUCLEOTIDE SEQUENCE [LARGE SCALE GENOMIC DNA]</scope>
    <source>
        <strain evidence="3 4">WA</strain>
    </source>
</reference>
<gene>
    <name evidence="3" type="ORF">BEWA_041430</name>
</gene>
<dbReference type="AlphaFoldDB" id="L1LFR4"/>
<feature type="region of interest" description="Disordered" evidence="1">
    <location>
        <begin position="621"/>
        <end position="652"/>
    </location>
</feature>
<proteinExistence type="predicted"/>
<evidence type="ECO:0000256" key="1">
    <source>
        <dbReference type="SAM" id="MobiDB-lite"/>
    </source>
</evidence>
<dbReference type="KEGG" id="beq:BEWA_041430"/>
<comment type="caution">
    <text evidence="3">The sequence shown here is derived from an EMBL/GenBank/DDBJ whole genome shotgun (WGS) entry which is preliminary data.</text>
</comment>
<dbReference type="eggNOG" id="ENOG502SFXZ">
    <property type="taxonomic scope" value="Eukaryota"/>
</dbReference>
<feature type="compositionally biased region" description="Basic and acidic residues" evidence="1">
    <location>
        <begin position="812"/>
        <end position="836"/>
    </location>
</feature>
<accession>L1LFR4</accession>
<evidence type="ECO:0000313" key="4">
    <source>
        <dbReference type="Proteomes" id="UP000031512"/>
    </source>
</evidence>
<protein>
    <recommendedName>
        <fullName evidence="2">Lysine-specific demethylase-like domain-containing protein</fullName>
    </recommendedName>
</protein>
<evidence type="ECO:0000313" key="3">
    <source>
        <dbReference type="EMBL" id="EKX74105.1"/>
    </source>
</evidence>
<dbReference type="OrthoDB" id="361661at2759"/>
<dbReference type="Proteomes" id="UP000031512">
    <property type="component" value="Unassembled WGS sequence"/>
</dbReference>
<dbReference type="Pfam" id="PF08429">
    <property type="entry name" value="PLU-1"/>
    <property type="match status" value="1"/>
</dbReference>
<organism evidence="3 4">
    <name type="scientific">Theileria equi strain WA</name>
    <dbReference type="NCBI Taxonomy" id="1537102"/>
    <lineage>
        <taxon>Eukaryota</taxon>
        <taxon>Sar</taxon>
        <taxon>Alveolata</taxon>
        <taxon>Apicomplexa</taxon>
        <taxon>Aconoidasida</taxon>
        <taxon>Piroplasmida</taxon>
        <taxon>Theileriidae</taxon>
        <taxon>Theileria</taxon>
    </lineage>
</organism>
<feature type="region of interest" description="Disordered" evidence="1">
    <location>
        <begin position="812"/>
        <end position="838"/>
    </location>
</feature>
<feature type="domain" description="Lysine-specific demethylase-like" evidence="2">
    <location>
        <begin position="218"/>
        <end position="547"/>
    </location>
</feature>
<dbReference type="RefSeq" id="XP_004833557.1">
    <property type="nucleotide sequence ID" value="XM_004833500.1"/>
</dbReference>
<feature type="region of interest" description="Disordered" evidence="1">
    <location>
        <begin position="154"/>
        <end position="178"/>
    </location>
</feature>
<sequence length="887" mass="101628">MERKTPIPQLFPYMRKNHSIRVDILSRQAFVSPIFKKPPIQHISKKIVKIYDPSSKNDGSEETVLPESEIYDKYKTIFNTISPELVLNAKLSTKDLHGSSTDDRITKKRKYKADDYDELSLEKLSSVQWKNSLAPILGCISSIPSAEPVTLEDDSLSVKDDSITSNGEPIDPDTGDSVDASTDLVENSHQVELEGLSESFIRNVTSILVNFTDGLDKWYLKVHDALSRVGSRRLLIEEAKCLLEEFTLLSCGMVNVPILTKLKHEIALCEEYSQLIAKKIPFIHENVAQVEPIEMEVVEYLLKEGNERLFFVKEYLYLQKVFSDASNLHHLLDEAVLESNLGKSMSLIEECDGSVIKIPNLEKLKSHVLHSLWLSDAHRFSQKPVNYSLVGDLLNKTPSDLLDHPLYSRLSKKYQSAVDWLKRVNLPKFYNIIHSDDKIKDKDKDTTQPEPCATENRKCTPEDLETIYNEYQNVDLVVPLFKTLEHVYYMWRRFQRRFKRVDSLISQDNGQNCTTECLLLLQHGEPLTKYLDLCHVLEPIKKDVEESLDYEKECRRVINHFNSWETTADSFKFKTDWGSLINFRKTARVSFKDILDTLNLVHLYNSIPDVKYSSTVEDFINGDSEKPSDTAQVPETESAEVEEKTEFSGPTETPMMEKINFSDVRNLVTRFESLKVKNWQLHRQIKDIYEIGMELINRATEVIDGISKGYKSDSVISNLILVALDTLKFGAMLDTQDSIAYTLRYCLWIKKLYSLVHKLNGLFDENVHSDVCKKYCKMFVNLGKDPDLVSFGHLLDRENMIGSYLSIMTEDSRRSNGSSEEKSEDTLPESVDRDDYSAPSISVDESVAISECMNDEESSLQVEIPTLLQRINSLTESSFVQYTTELI</sequence>
<evidence type="ECO:0000259" key="2">
    <source>
        <dbReference type="Pfam" id="PF08429"/>
    </source>
</evidence>
<keyword evidence="4" id="KW-1185">Reference proteome</keyword>